<dbReference type="Gene3D" id="1.10.287.4300">
    <property type="entry name" value="Stage III sporulation protein AH-like"/>
    <property type="match status" value="1"/>
</dbReference>
<reference evidence="1 2" key="1">
    <citation type="submission" date="2017-02" db="EMBL/GenBank/DDBJ databases">
        <authorList>
            <person name="Peterson S.W."/>
        </authorList>
    </citation>
    <scope>NUCLEOTIDE SEQUENCE [LARGE SCALE GENOMIC DNA]</scope>
    <source>
        <strain evidence="1 2">DSM 15102</strain>
    </source>
</reference>
<gene>
    <name evidence="1" type="ORF">SAMN02745973_00329</name>
</gene>
<evidence type="ECO:0000313" key="1">
    <source>
        <dbReference type="EMBL" id="SJZ37142.1"/>
    </source>
</evidence>
<proteinExistence type="predicted"/>
<protein>
    <submittedName>
        <fullName evidence="1">Stage III sporulation protein AH</fullName>
    </submittedName>
</protein>
<dbReference type="AlphaFoldDB" id="A0A1T4K411"/>
<name>A0A1T4K411_9FIRM</name>
<dbReference type="OrthoDB" id="1707181at2"/>
<dbReference type="Proteomes" id="UP000196365">
    <property type="component" value="Unassembled WGS sequence"/>
</dbReference>
<dbReference type="Pfam" id="PF12685">
    <property type="entry name" value="SpoIIIAH"/>
    <property type="match status" value="1"/>
</dbReference>
<organism evidence="1 2">
    <name type="scientific">Garciella nitratireducens DSM 15102</name>
    <dbReference type="NCBI Taxonomy" id="1121911"/>
    <lineage>
        <taxon>Bacteria</taxon>
        <taxon>Bacillati</taxon>
        <taxon>Bacillota</taxon>
        <taxon>Clostridia</taxon>
        <taxon>Eubacteriales</taxon>
        <taxon>Eubacteriaceae</taxon>
        <taxon>Garciella</taxon>
    </lineage>
</organism>
<dbReference type="EMBL" id="FUWV01000001">
    <property type="protein sequence ID" value="SJZ37142.1"/>
    <property type="molecule type" value="Genomic_DNA"/>
</dbReference>
<evidence type="ECO:0000313" key="2">
    <source>
        <dbReference type="Proteomes" id="UP000196365"/>
    </source>
</evidence>
<accession>A0A1T4K411</accession>
<sequence length="186" mass="21186">MMIRKKPFIIVSLIVLLFVVGVLNYNFMIKEEELAKTNAKNQELEKEGPINAELVNSQTEEEIMANSKNISKEFFIDYRLERDKNRSQHVELLENIVENEDTDTETRSQAQNEMINLVKLSEKEMVIENLIRAKGFNDVIVFIHDGYVNAIVDAKKLSAANAAQIQDIINKETGISLDKISIATTN</sequence>
<dbReference type="InterPro" id="IPR038503">
    <property type="entry name" value="SpoIIIAH_sf"/>
</dbReference>
<dbReference type="RefSeq" id="WP_087677767.1">
    <property type="nucleotide sequence ID" value="NZ_FUWV01000001.1"/>
</dbReference>
<dbReference type="InterPro" id="IPR024232">
    <property type="entry name" value="SpoIIIAH"/>
</dbReference>
<keyword evidence="2" id="KW-1185">Reference proteome</keyword>